<comment type="caution">
    <text evidence="1">The sequence shown here is derived from an EMBL/GenBank/DDBJ whole genome shotgun (WGS) entry which is preliminary data.</text>
</comment>
<dbReference type="Proteomes" id="UP000887159">
    <property type="component" value="Unassembled WGS sequence"/>
</dbReference>
<dbReference type="EMBL" id="BMAU01021327">
    <property type="protein sequence ID" value="GFY14205.1"/>
    <property type="molecule type" value="Genomic_DNA"/>
</dbReference>
<evidence type="ECO:0000313" key="1">
    <source>
        <dbReference type="EMBL" id="GFY14205.1"/>
    </source>
</evidence>
<proteinExistence type="predicted"/>
<accession>A0A8X6SMT7</accession>
<evidence type="ECO:0000313" key="2">
    <source>
        <dbReference type="Proteomes" id="UP000887159"/>
    </source>
</evidence>
<reference evidence="1" key="1">
    <citation type="submission" date="2020-08" db="EMBL/GenBank/DDBJ databases">
        <title>Multicomponent nature underlies the extraordinary mechanical properties of spider dragline silk.</title>
        <authorList>
            <person name="Kono N."/>
            <person name="Nakamura H."/>
            <person name="Mori M."/>
            <person name="Yoshida Y."/>
            <person name="Ohtoshi R."/>
            <person name="Malay A.D."/>
            <person name="Moran D.A.P."/>
            <person name="Tomita M."/>
            <person name="Numata K."/>
            <person name="Arakawa K."/>
        </authorList>
    </citation>
    <scope>NUCLEOTIDE SEQUENCE</scope>
</reference>
<gene>
    <name evidence="1" type="ORF">TNCV_3613941</name>
</gene>
<name>A0A8X6SMT7_TRICX</name>
<sequence length="160" mass="17895">MIKRGPCSRRPLFRANRSASLAVTTAILSAGRILLRRRKPCLASNPLLVWGSSAMVSHSQTWSTDTWKNVTWFDESSFTLFPATGRLEDKYTSVTPGLSPSNCQAWRCLDMGSRVVFSARPIDDNAPFNATGIVHSWFDKLDDEVKHLPWSARSPELSII</sequence>
<organism evidence="1 2">
    <name type="scientific">Trichonephila clavipes</name>
    <name type="common">Golden silk orbweaver</name>
    <name type="synonym">Nephila clavipes</name>
    <dbReference type="NCBI Taxonomy" id="2585209"/>
    <lineage>
        <taxon>Eukaryota</taxon>
        <taxon>Metazoa</taxon>
        <taxon>Ecdysozoa</taxon>
        <taxon>Arthropoda</taxon>
        <taxon>Chelicerata</taxon>
        <taxon>Arachnida</taxon>
        <taxon>Araneae</taxon>
        <taxon>Araneomorphae</taxon>
        <taxon>Entelegynae</taxon>
        <taxon>Araneoidea</taxon>
        <taxon>Nephilidae</taxon>
        <taxon>Trichonephila</taxon>
    </lineage>
</organism>
<dbReference type="AlphaFoldDB" id="A0A8X6SMT7"/>
<keyword evidence="2" id="KW-1185">Reference proteome</keyword>
<protein>
    <submittedName>
        <fullName evidence="1">Uncharacterized protein</fullName>
    </submittedName>
</protein>